<dbReference type="EMBL" id="JAAXOU010000381">
    <property type="protein sequence ID" value="NKY16488.1"/>
    <property type="molecule type" value="Genomic_DNA"/>
</dbReference>
<dbReference type="RefSeq" id="WP_168440703.1">
    <property type="nucleotide sequence ID" value="NZ_JAAXOU010000381.1"/>
</dbReference>
<keyword evidence="3" id="KW-1185">Reference proteome</keyword>
<evidence type="ECO:0000313" key="2">
    <source>
        <dbReference type="EMBL" id="NKY16488.1"/>
    </source>
</evidence>
<gene>
    <name evidence="2" type="ORF">HGA06_20885</name>
</gene>
<dbReference type="InterPro" id="IPR012337">
    <property type="entry name" value="RNaseH-like_sf"/>
</dbReference>
<evidence type="ECO:0000259" key="1">
    <source>
        <dbReference type="Pfam" id="PF13683"/>
    </source>
</evidence>
<comment type="caution">
    <text evidence="2">The sequence shown here is derived from an EMBL/GenBank/DDBJ whole genome shotgun (WGS) entry which is preliminary data.</text>
</comment>
<accession>A0AA44DHC1</accession>
<feature type="domain" description="Integrase catalytic" evidence="1">
    <location>
        <begin position="2"/>
        <end position="31"/>
    </location>
</feature>
<proteinExistence type="predicted"/>
<dbReference type="Pfam" id="PF13683">
    <property type="entry name" value="rve_3"/>
    <property type="match status" value="1"/>
</dbReference>
<sequence length="49" mass="6001">RDVDQVERAISQWVTWYNEERLHSALDYVPPTEDEREWWRQQQATPQSA</sequence>
<reference evidence="2 3" key="1">
    <citation type="submission" date="2020-04" db="EMBL/GenBank/DDBJ databases">
        <title>MicrobeNet Type strains.</title>
        <authorList>
            <person name="Nicholson A.C."/>
        </authorList>
    </citation>
    <scope>NUCLEOTIDE SEQUENCE [LARGE SCALE GENOMIC DNA]</scope>
    <source>
        <strain evidence="2 3">DSM 40738</strain>
    </source>
</reference>
<feature type="non-terminal residue" evidence="2">
    <location>
        <position position="1"/>
    </location>
</feature>
<name>A0AA44DHC1_STRE0</name>
<dbReference type="Proteomes" id="UP000570003">
    <property type="component" value="Unassembled WGS sequence"/>
</dbReference>
<dbReference type="AlphaFoldDB" id="A0AA44DHC1"/>
<dbReference type="InterPro" id="IPR001584">
    <property type="entry name" value="Integrase_cat-core"/>
</dbReference>
<dbReference type="SUPFAM" id="SSF53098">
    <property type="entry name" value="Ribonuclease H-like"/>
    <property type="match status" value="1"/>
</dbReference>
<evidence type="ECO:0000313" key="3">
    <source>
        <dbReference type="Proteomes" id="UP000570003"/>
    </source>
</evidence>
<dbReference type="GO" id="GO:0015074">
    <property type="term" value="P:DNA integration"/>
    <property type="evidence" value="ECO:0007669"/>
    <property type="project" value="InterPro"/>
</dbReference>
<organism evidence="2 3">
    <name type="scientific">Streptomyces somaliensis (strain ATCC 33201 / DSM 40738 / JCM 12659 / KCTC 9044 / NCTC 11332 / NRRL B-12077 / IP 733)</name>
    <dbReference type="NCBI Taxonomy" id="1134445"/>
    <lineage>
        <taxon>Bacteria</taxon>
        <taxon>Bacillati</taxon>
        <taxon>Actinomycetota</taxon>
        <taxon>Actinomycetes</taxon>
        <taxon>Kitasatosporales</taxon>
        <taxon>Streptomycetaceae</taxon>
        <taxon>Streptomyces</taxon>
    </lineage>
</organism>
<protein>
    <submittedName>
        <fullName evidence="2">Transposase</fullName>
    </submittedName>
</protein>